<feature type="signal peptide" evidence="1">
    <location>
        <begin position="1"/>
        <end position="19"/>
    </location>
</feature>
<accession>A0A226HI92</accession>
<evidence type="ECO:0000256" key="1">
    <source>
        <dbReference type="SAM" id="SignalP"/>
    </source>
</evidence>
<dbReference type="RefSeq" id="WP_089049104.1">
    <property type="nucleotide sequence ID" value="NZ_FXTV01000020.1"/>
</dbReference>
<sequence length="218" mass="24046">MKKNTFCFLFILLSASLNAQVRGSANLGVYRHTDFQNSGYIQGGLGLDVKVFKFLKPDFNVTYYYGKLEDHNTVNASGIVTSTSNIDASALNFGFSPKICLNSSEDGAGDAILQILPMYNISRIEAHGNYATINPNNQNQILTTNKTATEWQHSIGIGAGVDIMLSDVTYDSLAINLYYTGVDMGKAMNNVSKSENRYDSRTLGLGLNYYLGFKKRKE</sequence>
<evidence type="ECO:0000313" key="3">
    <source>
        <dbReference type="Proteomes" id="UP000198345"/>
    </source>
</evidence>
<feature type="chain" id="PRO_5013031011" description="Outer membrane protein beta-barrel domain-containing protein" evidence="1">
    <location>
        <begin position="20"/>
        <end position="218"/>
    </location>
</feature>
<comment type="caution">
    <text evidence="2">The sequence shown here is derived from an EMBL/GenBank/DDBJ whole genome shotgun (WGS) entry which is preliminary data.</text>
</comment>
<name>A0A226HI92_9FLAO</name>
<evidence type="ECO:0008006" key="4">
    <source>
        <dbReference type="Google" id="ProtNLM"/>
    </source>
</evidence>
<protein>
    <recommendedName>
        <fullName evidence="4">Outer membrane protein beta-barrel domain-containing protein</fullName>
    </recommendedName>
</protein>
<dbReference type="AlphaFoldDB" id="A0A226HI92"/>
<evidence type="ECO:0000313" key="2">
    <source>
        <dbReference type="EMBL" id="OXA93386.1"/>
    </source>
</evidence>
<gene>
    <name evidence="2" type="ORF">B0A66_06825</name>
</gene>
<dbReference type="Proteomes" id="UP000198345">
    <property type="component" value="Unassembled WGS sequence"/>
</dbReference>
<keyword evidence="1" id="KW-0732">Signal</keyword>
<reference evidence="2 3" key="1">
    <citation type="submission" date="2016-11" db="EMBL/GenBank/DDBJ databases">
        <title>Whole genomes of Flavobacteriaceae.</title>
        <authorList>
            <person name="Stine C."/>
            <person name="Li C."/>
            <person name="Tadesse D."/>
        </authorList>
    </citation>
    <scope>NUCLEOTIDE SEQUENCE [LARGE SCALE GENOMIC DNA]</scope>
    <source>
        <strain evidence="2 3">DSM 18292</strain>
    </source>
</reference>
<proteinExistence type="predicted"/>
<dbReference type="OrthoDB" id="1445341at2"/>
<keyword evidence="3" id="KW-1185">Reference proteome</keyword>
<organism evidence="2 3">
    <name type="scientific">Flavobacterium hercynium</name>
    <dbReference type="NCBI Taxonomy" id="387094"/>
    <lineage>
        <taxon>Bacteria</taxon>
        <taxon>Pseudomonadati</taxon>
        <taxon>Bacteroidota</taxon>
        <taxon>Flavobacteriia</taxon>
        <taxon>Flavobacteriales</taxon>
        <taxon>Flavobacteriaceae</taxon>
        <taxon>Flavobacterium</taxon>
    </lineage>
</organism>
<dbReference type="EMBL" id="MUGW01000014">
    <property type="protein sequence ID" value="OXA93386.1"/>
    <property type="molecule type" value="Genomic_DNA"/>
</dbReference>